<reference evidence="1" key="1">
    <citation type="submission" date="2019-10" db="EMBL/GenBank/DDBJ databases">
        <authorList>
            <consortium name="DOE Joint Genome Institute"/>
            <person name="Kuo A."/>
            <person name="Miyauchi S."/>
            <person name="Kiss E."/>
            <person name="Drula E."/>
            <person name="Kohler A."/>
            <person name="Sanchez-Garcia M."/>
            <person name="Andreopoulos B."/>
            <person name="Barry K.W."/>
            <person name="Bonito G."/>
            <person name="Buee M."/>
            <person name="Carver A."/>
            <person name="Chen C."/>
            <person name="Cichocki N."/>
            <person name="Clum A."/>
            <person name="Culley D."/>
            <person name="Crous P.W."/>
            <person name="Fauchery L."/>
            <person name="Girlanda M."/>
            <person name="Hayes R."/>
            <person name="Keri Z."/>
            <person name="Labutti K."/>
            <person name="Lipzen A."/>
            <person name="Lombard V."/>
            <person name="Magnuson J."/>
            <person name="Maillard F."/>
            <person name="Morin E."/>
            <person name="Murat C."/>
            <person name="Nolan M."/>
            <person name="Ohm R."/>
            <person name="Pangilinan J."/>
            <person name="Pereira M."/>
            <person name="Perotto S."/>
            <person name="Peter M."/>
            <person name="Riley R."/>
            <person name="Sitrit Y."/>
            <person name="Stielow B."/>
            <person name="Szollosi G."/>
            <person name="Zifcakova L."/>
            <person name="Stursova M."/>
            <person name="Spatafora J.W."/>
            <person name="Tedersoo L."/>
            <person name="Vaario L.-M."/>
            <person name="Yamada A."/>
            <person name="Yan M."/>
            <person name="Wang P."/>
            <person name="Xu J."/>
            <person name="Bruns T."/>
            <person name="Baldrian P."/>
            <person name="Vilgalys R."/>
            <person name="Henrissat B."/>
            <person name="Grigoriev I.V."/>
            <person name="Hibbett D."/>
            <person name="Nagy L.G."/>
            <person name="Martin F.M."/>
        </authorList>
    </citation>
    <scope>NUCLEOTIDE SEQUENCE</scope>
    <source>
        <strain evidence="1">P2</strain>
    </source>
</reference>
<keyword evidence="2" id="KW-1185">Reference proteome</keyword>
<reference evidence="1" key="2">
    <citation type="journal article" date="2020" name="Nat. Commun.">
        <title>Large-scale genome sequencing of mycorrhizal fungi provides insights into the early evolution of symbiotic traits.</title>
        <authorList>
            <person name="Miyauchi S."/>
            <person name="Kiss E."/>
            <person name="Kuo A."/>
            <person name="Drula E."/>
            <person name="Kohler A."/>
            <person name="Sanchez-Garcia M."/>
            <person name="Morin E."/>
            <person name="Andreopoulos B."/>
            <person name="Barry K.W."/>
            <person name="Bonito G."/>
            <person name="Buee M."/>
            <person name="Carver A."/>
            <person name="Chen C."/>
            <person name="Cichocki N."/>
            <person name="Clum A."/>
            <person name="Culley D."/>
            <person name="Crous P.W."/>
            <person name="Fauchery L."/>
            <person name="Girlanda M."/>
            <person name="Hayes R.D."/>
            <person name="Keri Z."/>
            <person name="LaButti K."/>
            <person name="Lipzen A."/>
            <person name="Lombard V."/>
            <person name="Magnuson J."/>
            <person name="Maillard F."/>
            <person name="Murat C."/>
            <person name="Nolan M."/>
            <person name="Ohm R.A."/>
            <person name="Pangilinan J."/>
            <person name="Pereira M.F."/>
            <person name="Perotto S."/>
            <person name="Peter M."/>
            <person name="Pfister S."/>
            <person name="Riley R."/>
            <person name="Sitrit Y."/>
            <person name="Stielow J.B."/>
            <person name="Szollosi G."/>
            <person name="Zifcakova L."/>
            <person name="Stursova M."/>
            <person name="Spatafora J.W."/>
            <person name="Tedersoo L."/>
            <person name="Vaario L.M."/>
            <person name="Yamada A."/>
            <person name="Yan M."/>
            <person name="Wang P."/>
            <person name="Xu J."/>
            <person name="Bruns T."/>
            <person name="Baldrian P."/>
            <person name="Vilgalys R."/>
            <person name="Dunand C."/>
            <person name="Henrissat B."/>
            <person name="Grigoriev I.V."/>
            <person name="Hibbett D."/>
            <person name="Nagy L.G."/>
            <person name="Martin F.M."/>
        </authorList>
    </citation>
    <scope>NUCLEOTIDE SEQUENCE</scope>
    <source>
        <strain evidence="1">P2</strain>
    </source>
</reference>
<dbReference type="Proteomes" id="UP000886501">
    <property type="component" value="Unassembled WGS sequence"/>
</dbReference>
<evidence type="ECO:0000313" key="2">
    <source>
        <dbReference type="Proteomes" id="UP000886501"/>
    </source>
</evidence>
<keyword evidence="1" id="KW-0121">Carboxypeptidase</keyword>
<comment type="caution">
    <text evidence="1">The sequence shown here is derived from an EMBL/GenBank/DDBJ whole genome shotgun (WGS) entry which is preliminary data.</text>
</comment>
<accession>A0ACB6ZHY3</accession>
<name>A0ACB6ZHY3_THEGA</name>
<keyword evidence="1" id="KW-0645">Protease</keyword>
<sequence length="598" mass="65587">MANPRKQKPASSHTAELLALSLPLVTLSIWLFSSRLSPLQLHAVSLITPSQFFPSDPCPQPTPIKPNKHALIWERLLKEATTGAYEEKVVEWLSGAIQIATESYDNMGPVGEDSRWEAFGPFHDYLSGAFPLVHSTLSVAKVNTWGLVYVWKSWNDSLRPLLLTAHQDVVPVNPDTVDKWIHPPYSGHFDGERIWGRGTADDKNGLVTILAAVEYLVSAGFEPARTLVLAFGFDEESSGKQGAGALSGYLLATFGRNSFALIVDEGGTPALFACPQDSPDVYTEPDGFLETYGSVTALPSVAEKGYIDVRLTVSSPGGHSSIPPAHTSIGLLATMIVELEANPTPVELSRDNVYYDTLVCMATHSANVGKDLRQAILDSVTSDEALKVVESMVLRDPETRSLVGTTRAIDIIRGGVKANALPEEAWVVINHRISTDSSVSQTIRFVSDLLQPLATKFNLSLTSFGETITDPTLPSYGSILLSDPWDTRLEPAPISPYKSSPAFRVLAGTIKSVYNTHRGLEGNDNIVVYPSYLFGNTDTRYYWELSENIYRYNHDDFDKRDGLGGIHTINENIRVDSLLEMIKFFVALILNTDEATDL</sequence>
<protein>
    <submittedName>
        <fullName evidence="1">Carboxypeptidase S</fullName>
    </submittedName>
</protein>
<dbReference type="EMBL" id="MU118003">
    <property type="protein sequence ID" value="KAF9649050.1"/>
    <property type="molecule type" value="Genomic_DNA"/>
</dbReference>
<evidence type="ECO:0000313" key="1">
    <source>
        <dbReference type="EMBL" id="KAF9649050.1"/>
    </source>
</evidence>
<gene>
    <name evidence="1" type="ORF">BDM02DRAFT_3143201</name>
</gene>
<proteinExistence type="predicted"/>
<keyword evidence="1" id="KW-0378">Hydrolase</keyword>
<organism evidence="1 2">
    <name type="scientific">Thelephora ganbajun</name>
    <name type="common">Ganba fungus</name>
    <dbReference type="NCBI Taxonomy" id="370292"/>
    <lineage>
        <taxon>Eukaryota</taxon>
        <taxon>Fungi</taxon>
        <taxon>Dikarya</taxon>
        <taxon>Basidiomycota</taxon>
        <taxon>Agaricomycotina</taxon>
        <taxon>Agaricomycetes</taxon>
        <taxon>Thelephorales</taxon>
        <taxon>Thelephoraceae</taxon>
        <taxon>Thelephora</taxon>
    </lineage>
</organism>